<comment type="caution">
    <text evidence="4">The sequence shown here is derived from an EMBL/GenBank/DDBJ whole genome shotgun (WGS) entry which is preliminary data.</text>
</comment>
<dbReference type="Proteomes" id="UP000292702">
    <property type="component" value="Unassembled WGS sequence"/>
</dbReference>
<dbReference type="AlphaFoldDB" id="A0A4R0RWF7"/>
<dbReference type="Gene3D" id="3.40.50.150">
    <property type="entry name" value="Vaccinia Virus protein VP39"/>
    <property type="match status" value="1"/>
</dbReference>
<dbReference type="GO" id="GO:0008276">
    <property type="term" value="F:protein methyltransferase activity"/>
    <property type="evidence" value="ECO:0007669"/>
    <property type="project" value="InterPro"/>
</dbReference>
<dbReference type="Gene3D" id="1.10.8.10">
    <property type="entry name" value="DNA helicase RuvA subunit, C-terminal domain"/>
    <property type="match status" value="1"/>
</dbReference>
<dbReference type="GO" id="GO:0032259">
    <property type="term" value="P:methylation"/>
    <property type="evidence" value="ECO:0007669"/>
    <property type="project" value="UniProtKB-KW"/>
</dbReference>
<dbReference type="GO" id="GO:0005739">
    <property type="term" value="C:mitochondrion"/>
    <property type="evidence" value="ECO:0007669"/>
    <property type="project" value="TreeGrafter"/>
</dbReference>
<gene>
    <name evidence="4" type="ORF">EIP91_007329</name>
</gene>
<evidence type="ECO:0000313" key="4">
    <source>
        <dbReference type="EMBL" id="TCD71582.1"/>
    </source>
</evidence>
<dbReference type="PANTHER" id="PTHR18895:SF74">
    <property type="entry name" value="MTRF1L RELEASE FACTOR GLUTAMINE METHYLTRANSFERASE"/>
    <property type="match status" value="1"/>
</dbReference>
<keyword evidence="5" id="KW-1185">Reference proteome</keyword>
<dbReference type="PANTHER" id="PTHR18895">
    <property type="entry name" value="HEMK METHYLTRANSFERASE"/>
    <property type="match status" value="1"/>
</dbReference>
<accession>A0A4R0RWF7</accession>
<keyword evidence="3" id="KW-0949">S-adenosyl-L-methionine</keyword>
<reference evidence="4 5" key="1">
    <citation type="submission" date="2018-11" db="EMBL/GenBank/DDBJ databases">
        <title>Genome assembly of Steccherinum ochraceum LE-BIN_3174, the white-rot fungus of the Steccherinaceae family (The Residual Polyporoid clade, Polyporales, Basidiomycota).</title>
        <authorList>
            <person name="Fedorova T.V."/>
            <person name="Glazunova O.A."/>
            <person name="Landesman E.O."/>
            <person name="Moiseenko K.V."/>
            <person name="Psurtseva N.V."/>
            <person name="Savinova O.S."/>
            <person name="Shakhova N.V."/>
            <person name="Tyazhelova T.V."/>
            <person name="Vasina D.V."/>
        </authorList>
    </citation>
    <scope>NUCLEOTIDE SEQUENCE [LARGE SCALE GENOMIC DNA]</scope>
    <source>
        <strain evidence="4 5">LE-BIN_3174</strain>
    </source>
</reference>
<dbReference type="SUPFAM" id="SSF53335">
    <property type="entry name" value="S-adenosyl-L-methionine-dependent methyltransferases"/>
    <property type="match status" value="1"/>
</dbReference>
<dbReference type="OrthoDB" id="269872at2759"/>
<evidence type="ECO:0000256" key="2">
    <source>
        <dbReference type="ARBA" id="ARBA00022679"/>
    </source>
</evidence>
<dbReference type="InterPro" id="IPR029063">
    <property type="entry name" value="SAM-dependent_MTases_sf"/>
</dbReference>
<organism evidence="4 5">
    <name type="scientific">Steccherinum ochraceum</name>
    <dbReference type="NCBI Taxonomy" id="92696"/>
    <lineage>
        <taxon>Eukaryota</taxon>
        <taxon>Fungi</taxon>
        <taxon>Dikarya</taxon>
        <taxon>Basidiomycota</taxon>
        <taxon>Agaricomycotina</taxon>
        <taxon>Agaricomycetes</taxon>
        <taxon>Polyporales</taxon>
        <taxon>Steccherinaceae</taxon>
        <taxon>Steccherinum</taxon>
    </lineage>
</organism>
<evidence type="ECO:0000256" key="3">
    <source>
        <dbReference type="ARBA" id="ARBA00022691"/>
    </source>
</evidence>
<keyword evidence="2" id="KW-0808">Transferase</keyword>
<dbReference type="NCBIfam" id="TIGR00536">
    <property type="entry name" value="hemK_fam"/>
    <property type="match status" value="1"/>
</dbReference>
<dbReference type="EMBL" id="RWJN01000004">
    <property type="protein sequence ID" value="TCD71582.1"/>
    <property type="molecule type" value="Genomic_DNA"/>
</dbReference>
<keyword evidence="1" id="KW-0489">Methyltransferase</keyword>
<dbReference type="STRING" id="92696.A0A4R0RWF7"/>
<evidence type="ECO:0000313" key="5">
    <source>
        <dbReference type="Proteomes" id="UP000292702"/>
    </source>
</evidence>
<name>A0A4R0RWF7_9APHY</name>
<dbReference type="InterPro" id="IPR004556">
    <property type="entry name" value="HemK-like"/>
</dbReference>
<proteinExistence type="predicted"/>
<protein>
    <submittedName>
        <fullName evidence="4">Uncharacterized protein</fullName>
    </submittedName>
</protein>
<sequence length="296" mass="32884">MPRILPTELFALLSKHVGQDSAGMELRWLRAAARDPHHLQSLVSRRTSGEPLQYILGTQPFGPLELLTRRPVLIPRPETEHWTLRLAELIHPSSQDPISLLDLCTGSGCIPLLLCHLWPPGSVQAVGADISSDAIQLAVENAHRCGIHVSTFHSLLRATDSNGNTFTPLLADIRSLDFAQSSALRSPFHLITSNPPYITHEDYAKLSPSVKAYEDPRALLGDPQPTPYGKGLTFYHDIAKLAAREGFLARNGVVAVEVGIGQAEDVQRIFQEEGRLRETEIWRDPWEVQRVVIGRR</sequence>
<evidence type="ECO:0000256" key="1">
    <source>
        <dbReference type="ARBA" id="ARBA00022603"/>
    </source>
</evidence>
<dbReference type="InterPro" id="IPR050320">
    <property type="entry name" value="N5-glutamine_MTase"/>
</dbReference>